<dbReference type="InterPro" id="IPR021319">
    <property type="entry name" value="DUF2921"/>
</dbReference>
<keyword evidence="18" id="KW-0496">Mitochondrion</keyword>
<evidence type="ECO:0000256" key="19">
    <source>
        <dbReference type="ARBA" id="ARBA00023134"/>
    </source>
</evidence>
<feature type="region of interest" description="Disordered" evidence="28">
    <location>
        <begin position="1"/>
        <end position="47"/>
    </location>
</feature>
<evidence type="ECO:0000256" key="3">
    <source>
        <dbReference type="ARBA" id="ARBA00004374"/>
    </source>
</evidence>
<evidence type="ECO:0000256" key="15">
    <source>
        <dbReference type="ARBA" id="ARBA00022833"/>
    </source>
</evidence>
<keyword evidence="11 27" id="KW-0863">Zinc-finger</keyword>
<dbReference type="Pfam" id="PF11145">
    <property type="entry name" value="DUF2921"/>
    <property type="match status" value="2"/>
</dbReference>
<keyword evidence="12" id="KW-0833">Ubl conjugation pathway</keyword>
<evidence type="ECO:0000256" key="1">
    <source>
        <dbReference type="ARBA" id="ARBA00000900"/>
    </source>
</evidence>
<dbReference type="FunFam" id="3.30.40.10:FF:000626">
    <property type="entry name" value="Transmembrane ubiquitin ligase 1"/>
    <property type="match status" value="1"/>
</dbReference>
<dbReference type="InterPro" id="IPR027094">
    <property type="entry name" value="Mitofusin_fam"/>
</dbReference>
<dbReference type="GO" id="GO:0008270">
    <property type="term" value="F:zinc ion binding"/>
    <property type="evidence" value="ECO:0007669"/>
    <property type="project" value="UniProtKB-KW"/>
</dbReference>
<comment type="catalytic activity">
    <reaction evidence="21">
        <text>GTP + H2O = GDP + phosphate + H(+)</text>
        <dbReference type="Rhea" id="RHEA:19669"/>
        <dbReference type="ChEBI" id="CHEBI:15377"/>
        <dbReference type="ChEBI" id="CHEBI:15378"/>
        <dbReference type="ChEBI" id="CHEBI:37565"/>
        <dbReference type="ChEBI" id="CHEBI:43474"/>
        <dbReference type="ChEBI" id="CHEBI:58189"/>
    </reaction>
</comment>
<evidence type="ECO:0000256" key="4">
    <source>
        <dbReference type="ARBA" id="ARBA00004906"/>
    </source>
</evidence>
<dbReference type="EC" id="2.3.2.27" evidence="5"/>
<evidence type="ECO:0000256" key="13">
    <source>
        <dbReference type="ARBA" id="ARBA00022787"/>
    </source>
</evidence>
<keyword evidence="7 29" id="KW-0812">Transmembrane</keyword>
<feature type="domain" description="Dynamin-type G" evidence="31">
    <location>
        <begin position="270"/>
        <end position="564"/>
    </location>
</feature>
<dbReference type="OrthoDB" id="9984778at2759"/>
<feature type="transmembrane region" description="Helical" evidence="29">
    <location>
        <begin position="1517"/>
        <end position="1536"/>
    </location>
</feature>
<keyword evidence="13" id="KW-1000">Mitochondrion outer membrane</keyword>
<feature type="compositionally biased region" description="Low complexity" evidence="28">
    <location>
        <begin position="1437"/>
        <end position="1448"/>
    </location>
</feature>
<keyword evidence="33" id="KW-1185">Reference proteome</keyword>
<dbReference type="Gene3D" id="3.40.50.300">
    <property type="entry name" value="P-loop containing nucleotide triphosphate hydrolases"/>
    <property type="match status" value="1"/>
</dbReference>
<feature type="region of interest" description="Disordered" evidence="28">
    <location>
        <begin position="63"/>
        <end position="101"/>
    </location>
</feature>
<comment type="catalytic activity">
    <reaction evidence="1">
        <text>S-ubiquitinyl-[E2 ubiquitin-conjugating enzyme]-L-cysteine + [acceptor protein]-L-lysine = [E2 ubiquitin-conjugating enzyme]-L-cysteine + N(6)-ubiquitinyl-[acceptor protein]-L-lysine.</text>
        <dbReference type="EC" id="2.3.2.27"/>
    </reaction>
</comment>
<feature type="compositionally biased region" description="Polar residues" evidence="28">
    <location>
        <begin position="1407"/>
        <end position="1421"/>
    </location>
</feature>
<feature type="region of interest" description="Disordered" evidence="28">
    <location>
        <begin position="1407"/>
        <end position="1480"/>
    </location>
</feature>
<evidence type="ECO:0000256" key="25">
    <source>
        <dbReference type="ARBA" id="ARBA00077885"/>
    </source>
</evidence>
<keyword evidence="9" id="KW-0732">Signal</keyword>
<feature type="compositionally biased region" description="Low complexity" evidence="28">
    <location>
        <begin position="1466"/>
        <end position="1480"/>
    </location>
</feature>
<keyword evidence="6" id="KW-0808">Transferase</keyword>
<dbReference type="PROSITE" id="PS51718">
    <property type="entry name" value="G_DYNAMIN_2"/>
    <property type="match status" value="1"/>
</dbReference>
<dbReference type="EMBL" id="KZ678136">
    <property type="protein sequence ID" value="PSN66279.1"/>
    <property type="molecule type" value="Genomic_DNA"/>
</dbReference>
<dbReference type="InterPro" id="IPR027417">
    <property type="entry name" value="P-loop_NTPase"/>
</dbReference>
<dbReference type="GO" id="GO:0003924">
    <property type="term" value="F:GTPase activity"/>
    <property type="evidence" value="ECO:0007669"/>
    <property type="project" value="InterPro"/>
</dbReference>
<accession>A0A2T2NLP6</accession>
<evidence type="ECO:0000256" key="11">
    <source>
        <dbReference type="ARBA" id="ARBA00022771"/>
    </source>
</evidence>
<evidence type="ECO:0000256" key="29">
    <source>
        <dbReference type="SAM" id="Phobius"/>
    </source>
</evidence>
<evidence type="ECO:0000313" key="33">
    <source>
        <dbReference type="Proteomes" id="UP000240883"/>
    </source>
</evidence>
<dbReference type="GO" id="GO:0016567">
    <property type="term" value="P:protein ubiquitination"/>
    <property type="evidence" value="ECO:0007669"/>
    <property type="project" value="UniProtKB-UniPathway"/>
</dbReference>
<gene>
    <name evidence="32" type="ORF">BS50DRAFT_554510</name>
</gene>
<feature type="region of interest" description="Disordered" evidence="28">
    <location>
        <begin position="491"/>
        <end position="520"/>
    </location>
</feature>
<feature type="region of interest" description="Disordered" evidence="28">
    <location>
        <begin position="141"/>
        <end position="211"/>
    </location>
</feature>
<evidence type="ECO:0000256" key="28">
    <source>
        <dbReference type="SAM" id="MobiDB-lite"/>
    </source>
</evidence>
<keyword evidence="20 29" id="KW-0472">Membrane</keyword>
<organism evidence="32 33">
    <name type="scientific">Corynespora cassiicola Philippines</name>
    <dbReference type="NCBI Taxonomy" id="1448308"/>
    <lineage>
        <taxon>Eukaryota</taxon>
        <taxon>Fungi</taxon>
        <taxon>Dikarya</taxon>
        <taxon>Ascomycota</taxon>
        <taxon>Pezizomycotina</taxon>
        <taxon>Dothideomycetes</taxon>
        <taxon>Pleosporomycetidae</taxon>
        <taxon>Pleosporales</taxon>
        <taxon>Corynesporascaceae</taxon>
        <taxon>Corynespora</taxon>
    </lineage>
</organism>
<dbReference type="Pfam" id="PF00350">
    <property type="entry name" value="Dynamin_N"/>
    <property type="match status" value="1"/>
</dbReference>
<name>A0A2T2NLP6_CORCC</name>
<proteinExistence type="predicted"/>
<dbReference type="FunFam" id="3.40.50.300:FF:000638">
    <property type="entry name" value="Transmembrane GTPase Fzo1, putative"/>
    <property type="match status" value="1"/>
</dbReference>
<evidence type="ECO:0000256" key="22">
    <source>
        <dbReference type="ARBA" id="ARBA00056116"/>
    </source>
</evidence>
<comment type="pathway">
    <text evidence="4">Protein modification; protein ubiquitination.</text>
</comment>
<evidence type="ECO:0000313" key="32">
    <source>
        <dbReference type="EMBL" id="PSN66279.1"/>
    </source>
</evidence>
<feature type="domain" description="RING-type" evidence="30">
    <location>
        <begin position="1667"/>
        <end position="1729"/>
    </location>
</feature>
<dbReference type="InterPro" id="IPR030381">
    <property type="entry name" value="G_DYNAMIN_dom"/>
</dbReference>
<feature type="transmembrane region" description="Helical" evidence="29">
    <location>
        <begin position="1372"/>
        <end position="1393"/>
    </location>
</feature>
<dbReference type="PANTHER" id="PTHR10465">
    <property type="entry name" value="TRANSMEMBRANE GTPASE FZO1"/>
    <property type="match status" value="1"/>
</dbReference>
<dbReference type="GO" id="GO:0008053">
    <property type="term" value="P:mitochondrial fusion"/>
    <property type="evidence" value="ECO:0007669"/>
    <property type="project" value="TreeGrafter"/>
</dbReference>
<keyword evidence="19" id="KW-0342">GTP-binding</keyword>
<evidence type="ECO:0000256" key="20">
    <source>
        <dbReference type="ARBA" id="ARBA00023136"/>
    </source>
</evidence>
<evidence type="ECO:0000256" key="6">
    <source>
        <dbReference type="ARBA" id="ARBA00022679"/>
    </source>
</evidence>
<dbReference type="GO" id="GO:0005741">
    <property type="term" value="C:mitochondrial outer membrane"/>
    <property type="evidence" value="ECO:0007669"/>
    <property type="project" value="UniProtKB-SubCell"/>
</dbReference>
<comment type="function">
    <text evidence="22">Catalytic component of the DSC E3 ubiquitin ligase complex which is required for the srbA transcriptional activator proteolytic cleavage to release the soluble transcription factor from the membrane in low oxygen or sterol conditions. Required for growth during hypoxia and triazole drug susceptibility, as well as for virulence in a murine model of invasive pulmonary aspergillosis (IPA).</text>
</comment>
<evidence type="ECO:0000256" key="5">
    <source>
        <dbReference type="ARBA" id="ARBA00012483"/>
    </source>
</evidence>
<feature type="region of interest" description="Disordered" evidence="28">
    <location>
        <begin position="1632"/>
        <end position="1659"/>
    </location>
</feature>
<evidence type="ECO:0000256" key="2">
    <source>
        <dbReference type="ARBA" id="ARBA00004127"/>
    </source>
</evidence>
<evidence type="ECO:0000256" key="26">
    <source>
        <dbReference type="ARBA" id="ARBA00082128"/>
    </source>
</evidence>
<keyword evidence="15" id="KW-0862">Zinc</keyword>
<dbReference type="Pfam" id="PF13639">
    <property type="entry name" value="zf-RING_2"/>
    <property type="match status" value="1"/>
</dbReference>
<dbReference type="GO" id="GO:0005525">
    <property type="term" value="F:GTP binding"/>
    <property type="evidence" value="ECO:0007669"/>
    <property type="project" value="UniProtKB-KW"/>
</dbReference>
<evidence type="ECO:0000256" key="21">
    <source>
        <dbReference type="ARBA" id="ARBA00048548"/>
    </source>
</evidence>
<evidence type="ECO:0000256" key="10">
    <source>
        <dbReference type="ARBA" id="ARBA00022741"/>
    </source>
</evidence>
<evidence type="ECO:0000256" key="27">
    <source>
        <dbReference type="PROSITE-ProRule" id="PRU00175"/>
    </source>
</evidence>
<evidence type="ECO:0000256" key="18">
    <source>
        <dbReference type="ARBA" id="ARBA00023128"/>
    </source>
</evidence>
<dbReference type="GO" id="GO:0051603">
    <property type="term" value="P:proteolysis involved in protein catabolic process"/>
    <property type="evidence" value="ECO:0007669"/>
    <property type="project" value="UniProtKB-ARBA"/>
</dbReference>
<dbReference type="SMART" id="SM00184">
    <property type="entry name" value="RING"/>
    <property type="match status" value="1"/>
</dbReference>
<comment type="subcellular location">
    <subcellularLocation>
        <location evidence="2">Endomembrane system</location>
        <topology evidence="2">Multi-pass membrane protein</topology>
    </subcellularLocation>
    <subcellularLocation>
        <location evidence="3">Mitochondrion outer membrane</location>
        <topology evidence="3">Multi-pass membrane protein</topology>
    </subcellularLocation>
</comment>
<comment type="subunit">
    <text evidence="23">Component of the DSC E3 ubiquitin ligase complex composed of dscA, dscB, dscC and dscD.</text>
</comment>
<evidence type="ECO:0000259" key="30">
    <source>
        <dbReference type="PROSITE" id="PS50089"/>
    </source>
</evidence>
<feature type="transmembrane region" description="Helical" evidence="29">
    <location>
        <begin position="1580"/>
        <end position="1598"/>
    </location>
</feature>
<evidence type="ECO:0000256" key="24">
    <source>
        <dbReference type="ARBA" id="ARBA00071072"/>
    </source>
</evidence>
<evidence type="ECO:0000256" key="14">
    <source>
        <dbReference type="ARBA" id="ARBA00022801"/>
    </source>
</evidence>
<feature type="transmembrane region" description="Helical" evidence="29">
    <location>
        <begin position="1346"/>
        <end position="1366"/>
    </location>
</feature>
<reference evidence="32 33" key="1">
    <citation type="journal article" date="2018" name="Front. Microbiol.">
        <title>Genome-Wide Analysis of Corynespora cassiicola Leaf Fall Disease Putative Effectors.</title>
        <authorList>
            <person name="Lopez D."/>
            <person name="Ribeiro S."/>
            <person name="Label P."/>
            <person name="Fumanal B."/>
            <person name="Venisse J.S."/>
            <person name="Kohler A."/>
            <person name="de Oliveira R.R."/>
            <person name="Labutti K."/>
            <person name="Lipzen A."/>
            <person name="Lail K."/>
            <person name="Bauer D."/>
            <person name="Ohm R.A."/>
            <person name="Barry K.W."/>
            <person name="Spatafora J."/>
            <person name="Grigoriev I.V."/>
            <person name="Martin F.M."/>
            <person name="Pujade-Renaud V."/>
        </authorList>
    </citation>
    <scope>NUCLEOTIDE SEQUENCE [LARGE SCALE GENOMIC DNA]</scope>
    <source>
        <strain evidence="32 33">Philippines</strain>
    </source>
</reference>
<keyword evidence="16 29" id="KW-1133">Transmembrane helix</keyword>
<evidence type="ECO:0000256" key="8">
    <source>
        <dbReference type="ARBA" id="ARBA00022723"/>
    </source>
</evidence>
<evidence type="ECO:0000256" key="23">
    <source>
        <dbReference type="ARBA" id="ARBA00063126"/>
    </source>
</evidence>
<dbReference type="GO" id="GO:0061630">
    <property type="term" value="F:ubiquitin protein ligase activity"/>
    <property type="evidence" value="ECO:0007669"/>
    <property type="project" value="UniProtKB-EC"/>
</dbReference>
<keyword evidence="10" id="KW-0547">Nucleotide-binding</keyword>
<dbReference type="Proteomes" id="UP000240883">
    <property type="component" value="Unassembled WGS sequence"/>
</dbReference>
<dbReference type="GO" id="GO:0051646">
    <property type="term" value="P:mitochondrion localization"/>
    <property type="evidence" value="ECO:0007669"/>
    <property type="project" value="TreeGrafter"/>
</dbReference>
<feature type="transmembrane region" description="Helical" evidence="29">
    <location>
        <begin position="1494"/>
        <end position="1511"/>
    </location>
</feature>
<dbReference type="SUPFAM" id="SSF57850">
    <property type="entry name" value="RING/U-box"/>
    <property type="match status" value="1"/>
</dbReference>
<dbReference type="PANTHER" id="PTHR10465:SF0">
    <property type="entry name" value="SARCALUMENIN"/>
    <property type="match status" value="1"/>
</dbReference>
<dbReference type="PROSITE" id="PS50089">
    <property type="entry name" value="ZF_RING_2"/>
    <property type="match status" value="1"/>
</dbReference>
<evidence type="ECO:0000256" key="12">
    <source>
        <dbReference type="ARBA" id="ARBA00022786"/>
    </source>
</evidence>
<evidence type="ECO:0000256" key="9">
    <source>
        <dbReference type="ARBA" id="ARBA00022729"/>
    </source>
</evidence>
<evidence type="ECO:0000256" key="7">
    <source>
        <dbReference type="ARBA" id="ARBA00022692"/>
    </source>
</evidence>
<evidence type="ECO:0000259" key="31">
    <source>
        <dbReference type="PROSITE" id="PS51718"/>
    </source>
</evidence>
<feature type="compositionally biased region" description="Basic and acidic residues" evidence="28">
    <location>
        <begin position="173"/>
        <end position="188"/>
    </location>
</feature>
<sequence length="1735" mass="192791">MSSDQPSGSSSAPGGSSSGRRGNATPDPYTPSGSARPGYMTVGGSSTPEAAARLVSMLDDDSGYGSLNNGEGSGGWHSNILEDRPTPISGETGSSEHDRQRSHVMQMRYNQNKNALGRAIHGTIDTLKSFQEMNMKWPAHYPSMHADSQNSTHSRTESRPGLQHTQSALSDFDQVRSPDRPKPLRRAETSIGDDYAESSSAAAREQKQEPRLVTAQLAQDFSVLKLELRMGGRNQNDLVHSLEKNSIASLLDGQIQQSIRHLYAIKERIEDTASKVLVTGDLNAGKSTFCNALLRRKVLPEDQQPCTSIFCEVLDCRENGGVEEVHAVPIGSVYNRHDESTYTVFDLKDLEKIVIDNDHFSQCKIYIRDIRDVDESLLNNGVVDIALIDAPGLNSDSVKTTAVFARQEEIDVVVFVVSAANHFTESAKNFIFTAAREKAYIFMVVNGFDTIRDQRRCQEMILKQVHGLSPATFKESSELVHFVSSNAVPMITASGSGSPPDGDGDDDPSDKGKGKEAEKVRDFEDLEASLRRFVLEKRARSKLAPAKTYLLNVLGDVNNLATVNRDVAQSELDRVKKEIDALEPEYEESKKAQVEAGETVDRLVEDTTSEVYSHTRDTLNDCIARVGEQDLGIEYPGFFSAYQYAEDIRDTMLDEISKTVQMCEKHAREQAMQGYNGIKNLGMLHLGNNLYADVMFRPERMFRKSAHALARQVDIDIELLDFFDIASLWERQEKVAGTGLAVTVATSVVGGRLVGGVGWLDGALGAAKIMGSNNIRKLIIPGFLVGVAIGVSYVLASIPKSLPHRLSAKLSTQLAAIDYTHSNALRISSEIRRALKGPANDVRIGLQRNVETLQLKREETTKFKIEAEVARKYFANLVRNSNDLRQTVQRVDLEAAPPAIAGFNINVAPRWLLQSHTHLDMEVRRDPRQVLFFIILLLLINSPEPQQQAYNTRSRYEDVLDREWTQLDVLNRTRYGDFDGANKWLNITGLREEDGFVWDLLEPVRSKAKEQTKVVLGDTADSALDGTIPDDQRIPVYRNISGYVQGEWARSPMGRVRHPSDLNLSAVVPESPFPVVEFDRNLTGTSGPVRLHITELEGKMRTDENRTVSEVQARMVVGDDSSFGDNWWEFVLHGVHFPQFGGSVLTTTSERYGGIFALPHLQLSKHLYSSAQELLNSTIEATIERQTNRVFPIWNPWSSAVEGANDGMMGSLHCEFVLFLQEHPLHFANNKPDQQPLTDQADMDWLEHEMRYPTGAPINRHNPLSMSMVGFSPDCGFVIESKGPPDFPPSESHHLVGSKTEEFNDRARWGIVAFAATLVFQLMFLIKQMKETATPSTRNRVSFFTVAMMALGDGFAFLTLIFMHLFLGTSQLALYTIAFLALFSVVFELRFLMDIWTVQATEQMRQDRQQAATATPSPGTQTPTVPATARPSPPPSTDSLPLPATANRPRPPTPVIIAPDQDDAADTPATGTGNATTQATTPGRAELGALYSRYCLLLIGIFFITLQFTAVRSTARAFYFNTLCFMYLSFWLPQIYRNIMRNCRKALRWDFVLGQSAVRMIPITYFYAVEDNVLFSRTDYTALLVLAGWVWVQMLALASQEILGSRFFIREGWAPPAYDYHPILREDEEGATMPIGSTQSPVDDAADSSSMSRAGESKGKGKKVFDCSICAQDIEVPVIPAGASGDAAPGLGGMILQRRAYMVTPCRHIFHTPCLEGWMRYRLQCPNCREILPPL</sequence>
<protein>
    <recommendedName>
        <fullName evidence="24">DSC E3 ubiquitin ligase complex subunit A</fullName>
        <ecNumber evidence="5">2.3.2.27</ecNumber>
    </recommendedName>
    <alternativeName>
        <fullName evidence="25">Defective for SREBP cleavage protein A</fullName>
    </alternativeName>
    <alternativeName>
        <fullName evidence="26">RING-type E3 ubiquitin transferase dscA</fullName>
    </alternativeName>
</protein>
<feature type="compositionally biased region" description="Low complexity" evidence="28">
    <location>
        <begin position="1"/>
        <end position="22"/>
    </location>
</feature>
<dbReference type="InterPro" id="IPR013083">
    <property type="entry name" value="Znf_RING/FYVE/PHD"/>
</dbReference>
<dbReference type="STRING" id="1448308.A0A2T2NLP6"/>
<feature type="compositionally biased region" description="Basic and acidic residues" evidence="28">
    <location>
        <begin position="509"/>
        <end position="520"/>
    </location>
</feature>
<dbReference type="GO" id="GO:0012505">
    <property type="term" value="C:endomembrane system"/>
    <property type="evidence" value="ECO:0007669"/>
    <property type="project" value="UniProtKB-SubCell"/>
</dbReference>
<dbReference type="UniPathway" id="UPA00143"/>
<dbReference type="Gene3D" id="3.30.40.10">
    <property type="entry name" value="Zinc/RING finger domain, C3HC4 (zinc finger)"/>
    <property type="match status" value="1"/>
</dbReference>
<feature type="transmembrane region" description="Helical" evidence="29">
    <location>
        <begin position="1307"/>
        <end position="1326"/>
    </location>
</feature>
<keyword evidence="8" id="KW-0479">Metal-binding</keyword>
<keyword evidence="14" id="KW-0378">Hydrolase</keyword>
<dbReference type="InterPro" id="IPR045063">
    <property type="entry name" value="Dynamin_N"/>
</dbReference>
<dbReference type="InterPro" id="IPR001841">
    <property type="entry name" value="Znf_RING"/>
</dbReference>
<evidence type="ECO:0000256" key="17">
    <source>
        <dbReference type="ARBA" id="ARBA00023054"/>
    </source>
</evidence>
<evidence type="ECO:0000256" key="16">
    <source>
        <dbReference type="ARBA" id="ARBA00022989"/>
    </source>
</evidence>
<dbReference type="SUPFAM" id="SSF52540">
    <property type="entry name" value="P-loop containing nucleoside triphosphate hydrolases"/>
    <property type="match status" value="1"/>
</dbReference>
<keyword evidence="17" id="KW-0175">Coiled coil</keyword>